<dbReference type="InterPro" id="IPR001846">
    <property type="entry name" value="VWF_type-D"/>
</dbReference>
<evidence type="ECO:0000259" key="3">
    <source>
        <dbReference type="PROSITE" id="PS51233"/>
    </source>
</evidence>
<keyword evidence="5" id="KW-1185">Reference proteome</keyword>
<protein>
    <submittedName>
        <fullName evidence="4">Ig domain-containing protein</fullName>
    </submittedName>
</protein>
<dbReference type="InterPro" id="IPR013783">
    <property type="entry name" value="Ig-like_fold"/>
</dbReference>
<dbReference type="RefSeq" id="WP_267562536.1">
    <property type="nucleotide sequence ID" value="NZ_JAPNTZ010000003.1"/>
</dbReference>
<dbReference type="Pfam" id="PF05345">
    <property type="entry name" value="He_PIG"/>
    <property type="match status" value="2"/>
</dbReference>
<evidence type="ECO:0000313" key="4">
    <source>
        <dbReference type="EMBL" id="MCY1138530.1"/>
    </source>
</evidence>
<dbReference type="Gene3D" id="2.60.120.260">
    <property type="entry name" value="Galactose-binding domain-like"/>
    <property type="match status" value="1"/>
</dbReference>
<evidence type="ECO:0000313" key="5">
    <source>
        <dbReference type="Proteomes" id="UP001151002"/>
    </source>
</evidence>
<feature type="domain" description="VWFD" evidence="3">
    <location>
        <begin position="723"/>
        <end position="914"/>
    </location>
</feature>
<gene>
    <name evidence="4" type="ORF">OWR29_11020</name>
</gene>
<feature type="region of interest" description="Disordered" evidence="1">
    <location>
        <begin position="39"/>
        <end position="67"/>
    </location>
</feature>
<keyword evidence="2" id="KW-0732">Signal</keyword>
<dbReference type="InterPro" id="IPR051495">
    <property type="entry name" value="Epithelial_Barrier/Signaling"/>
</dbReference>
<dbReference type="PROSITE" id="PS51233">
    <property type="entry name" value="VWFD"/>
    <property type="match status" value="1"/>
</dbReference>
<comment type="caution">
    <text evidence="4">The sequence shown here is derived from an EMBL/GenBank/DDBJ whole genome shotgun (WGS) entry which is preliminary data.</text>
</comment>
<accession>A0ABT4AWC4</accession>
<dbReference type="PANTHER" id="PTHR13802">
    <property type="entry name" value="MUCIN 4-RELATED"/>
    <property type="match status" value="1"/>
</dbReference>
<reference evidence="4" key="1">
    <citation type="submission" date="2022-11" db="EMBL/GenBank/DDBJ databases">
        <authorList>
            <person name="Somphong A."/>
            <person name="Phongsopitanun W."/>
        </authorList>
    </citation>
    <scope>NUCLEOTIDE SEQUENCE</scope>
    <source>
        <strain evidence="4">Pm04-4</strain>
    </source>
</reference>
<dbReference type="Pfam" id="PF00094">
    <property type="entry name" value="VWD"/>
    <property type="match status" value="1"/>
</dbReference>
<dbReference type="Proteomes" id="UP001151002">
    <property type="component" value="Unassembled WGS sequence"/>
</dbReference>
<dbReference type="Gene3D" id="2.60.40.10">
    <property type="entry name" value="Immunoglobulins"/>
    <property type="match status" value="2"/>
</dbReference>
<dbReference type="EMBL" id="JAPNTZ010000003">
    <property type="protein sequence ID" value="MCY1138530.1"/>
    <property type="molecule type" value="Genomic_DNA"/>
</dbReference>
<sequence>MSRPWRRVASSIAAALVVGGLVAGGIATADAATSEGKASFAGQAAGVPRTVSRPAKPKPSCPGTAPTRALTLTISTPRANGTIDLAKQPEFDITGVFRGGLASFARRVELYADDQSIGAAQIARQPARDGSRTWSLRTSAPAGKHALLACVRTWGGLTAAARLTFTVKAPPAGATVVSPDVVTPSASVLSAITKTADRSITFSRSPGLESGDIIVAGLSPTTPEGLLRRVASVGRKGSSTVVQTVPAGIDEALLQADINLTDVPLTPPGAAGTRSKALTSNLTLSRTVAIASSAKPVEIKGSASISARVALDVSLKIDIDVSWSGIKGKLRTFSWRVSGTVDTGLEAEISGSGKLDWKLPRAVPEVQLAPVLITPTPPLVLVPSAGAEIGASAQVNGKISVGAKSNATVGAGFRWQDGKITNLSDASLSGEVTGPLEAKVSASASEKVYTDPHFGATINGLLGPSVHPEVGLELKATLPCPGSETFGPYLAAKVSGDIKFFTLTIANFQATVAEIRKLLIDRPGPGCADPLSVSDQPLAPGEAGRAYEEKLLASGGTEPYTWRSTGSMPDGLVVRDGMLIGTPARAGDYEIAVSVTDARGQTADGTVRLRVNPDSTALSITTSRLNDGFLGIDYRGGVAGAGGAPPYTWTASGLPDGLTMDTTGSIAGRPTAVGSGPVTFRLTDAGGTTVTRTLDLTVNAELPPPVDGGGVVSGPPAPSCGTYCTTTWGDPHLRTFDGVAYDFQRVGEFTAVRSTVDDLEIQVRQRPWGSSRVVAVNSAVALRVGGHRVGVYLTDTGVRTMVDGAVVNPGSDPLELPGGGTIMLDAGIRRVTVSGPDGSYLGVDYDPGSALNLTVGAPESQRGFLDGLLGAVGDDPSAWRVTPDDSLFDYAPGEDTSTYTDTAFPYADLPLNSLPDENREAARRACAAAGITEPTLLDACTLDVALSGDKNAAAAAIVAQSAGSAGDGRVLGASKAGQPWRDAAGVTGVSELTYGHTGCAGLDTRNRCTSGAWTVVPDAPWIWTKRLTTPGQYRATFTATITATAAQAERPVRLYAAADDLVTASVNGDVVLNAGYNAPVSAAVRLQPGPNILSFDTVNNGGDDPNGNPAGLAWKVVMED</sequence>
<proteinExistence type="predicted"/>
<evidence type="ECO:0000256" key="2">
    <source>
        <dbReference type="SAM" id="SignalP"/>
    </source>
</evidence>
<dbReference type="PANTHER" id="PTHR13802:SF52">
    <property type="entry name" value="MUCIN-4"/>
    <property type="match status" value="1"/>
</dbReference>
<evidence type="ECO:0000256" key="1">
    <source>
        <dbReference type="SAM" id="MobiDB-lite"/>
    </source>
</evidence>
<organism evidence="4 5">
    <name type="scientific">Paractinoplanes pyxinae</name>
    <dbReference type="NCBI Taxonomy" id="2997416"/>
    <lineage>
        <taxon>Bacteria</taxon>
        <taxon>Bacillati</taxon>
        <taxon>Actinomycetota</taxon>
        <taxon>Actinomycetes</taxon>
        <taxon>Micromonosporales</taxon>
        <taxon>Micromonosporaceae</taxon>
        <taxon>Paractinoplanes</taxon>
    </lineage>
</organism>
<name>A0ABT4AWC4_9ACTN</name>
<feature type="chain" id="PRO_5045800117" evidence="2">
    <location>
        <begin position="32"/>
        <end position="1120"/>
    </location>
</feature>
<feature type="signal peptide" evidence="2">
    <location>
        <begin position="1"/>
        <end position="31"/>
    </location>
</feature>